<reference evidence="3" key="1">
    <citation type="submission" date="2020-11" db="EMBL/GenBank/DDBJ databases">
        <title>Azospira inquinata sp. nov.</title>
        <authorList>
            <person name="Moe W.M."/>
            <person name="Mikes M.C."/>
        </authorList>
    </citation>
    <scope>NUCLEOTIDE SEQUENCE</scope>
    <source>
        <strain evidence="3">Azo-3</strain>
    </source>
</reference>
<evidence type="ECO:0000259" key="2">
    <source>
        <dbReference type="Pfam" id="PF00171"/>
    </source>
</evidence>
<dbReference type="EMBL" id="CP064782">
    <property type="protein sequence ID" value="QWT48296.1"/>
    <property type="molecule type" value="Genomic_DNA"/>
</dbReference>
<evidence type="ECO:0000313" key="4">
    <source>
        <dbReference type="Proteomes" id="UP000683428"/>
    </source>
</evidence>
<dbReference type="PANTHER" id="PTHR42804:SF1">
    <property type="entry name" value="ALDEHYDE DEHYDROGENASE-RELATED"/>
    <property type="match status" value="1"/>
</dbReference>
<dbReference type="AlphaFoldDB" id="A0A975SLH9"/>
<accession>A0A975SLH9</accession>
<name>A0A975SLH9_9RHOO</name>
<keyword evidence="4" id="KW-1185">Reference proteome</keyword>
<organism evidence="3 4">
    <name type="scientific">Azospira inquinata</name>
    <dbReference type="NCBI Taxonomy" id="2785627"/>
    <lineage>
        <taxon>Bacteria</taxon>
        <taxon>Pseudomonadati</taxon>
        <taxon>Pseudomonadota</taxon>
        <taxon>Betaproteobacteria</taxon>
        <taxon>Rhodocyclales</taxon>
        <taxon>Rhodocyclaceae</taxon>
        <taxon>Azospira</taxon>
    </lineage>
</organism>
<dbReference type="Proteomes" id="UP000683428">
    <property type="component" value="Chromosome"/>
</dbReference>
<sequence>MLLNAEDAPALPLWINGRAFLTMAPSFLDVVGGPDGQVLRKIPLCGADEVETAVSGARLALGAWNGSDGETRRGCLTQLGESLGRYRDHFAKLLGEETGRDGADCAAEVDRALALLARIEPRDAAPQVAGLLYDHQAPLLAPLVLSAQVLADGGVAVLKPSTKAPSCGVALAELWTRAGLPDGVCNLVQGDEAAVLALAAHPGVDRLALAGAAGWREKVKQRLGAKPAFEAEADEVLGAAWAGALAGN</sequence>
<gene>
    <name evidence="3" type="ORF">Azoinq_10535</name>
</gene>
<protein>
    <submittedName>
        <fullName evidence="3">Aldehyde dehydrogenase family protein</fullName>
    </submittedName>
</protein>
<comment type="similarity">
    <text evidence="1">Belongs to the aldehyde dehydrogenase family.</text>
</comment>
<dbReference type="GO" id="GO:0016491">
    <property type="term" value="F:oxidoreductase activity"/>
    <property type="evidence" value="ECO:0007669"/>
    <property type="project" value="InterPro"/>
</dbReference>
<dbReference type="InterPro" id="IPR015590">
    <property type="entry name" value="Aldehyde_DH_dom"/>
</dbReference>
<feature type="domain" description="Aldehyde dehydrogenase" evidence="2">
    <location>
        <begin position="33"/>
        <end position="116"/>
    </location>
</feature>
<dbReference type="KEGG" id="aiq:Azoinq_10535"/>
<dbReference type="Pfam" id="PF00171">
    <property type="entry name" value="Aldedh"/>
    <property type="match status" value="2"/>
</dbReference>
<proteinExistence type="inferred from homology"/>
<dbReference type="PANTHER" id="PTHR42804">
    <property type="entry name" value="ALDEHYDE DEHYDROGENASE"/>
    <property type="match status" value="1"/>
</dbReference>
<evidence type="ECO:0000256" key="1">
    <source>
        <dbReference type="ARBA" id="ARBA00009986"/>
    </source>
</evidence>
<dbReference type="RefSeq" id="WP_216129296.1">
    <property type="nucleotide sequence ID" value="NZ_CP064782.1"/>
</dbReference>
<evidence type="ECO:0000313" key="3">
    <source>
        <dbReference type="EMBL" id="QWT48296.1"/>
    </source>
</evidence>
<feature type="domain" description="Aldehyde dehydrogenase" evidence="2">
    <location>
        <begin position="137"/>
        <end position="224"/>
    </location>
</feature>